<feature type="compositionally biased region" description="Polar residues" evidence="1">
    <location>
        <begin position="298"/>
        <end position="321"/>
    </location>
</feature>
<organism evidence="2 3">
    <name type="scientific">Tilletiaria anomala (strain ATCC 24038 / CBS 436.72 / UBC 951)</name>
    <dbReference type="NCBI Taxonomy" id="1037660"/>
    <lineage>
        <taxon>Eukaryota</taxon>
        <taxon>Fungi</taxon>
        <taxon>Dikarya</taxon>
        <taxon>Basidiomycota</taxon>
        <taxon>Ustilaginomycotina</taxon>
        <taxon>Exobasidiomycetes</taxon>
        <taxon>Georgefischeriales</taxon>
        <taxon>Tilletiariaceae</taxon>
        <taxon>Tilletiaria</taxon>
    </lineage>
</organism>
<feature type="compositionally biased region" description="Polar residues" evidence="1">
    <location>
        <begin position="932"/>
        <end position="949"/>
    </location>
</feature>
<dbReference type="AlphaFoldDB" id="A0A066VSR3"/>
<gene>
    <name evidence="2" type="ORF">K437DRAFT_172301</name>
</gene>
<feature type="compositionally biased region" description="Low complexity" evidence="1">
    <location>
        <begin position="475"/>
        <end position="495"/>
    </location>
</feature>
<evidence type="ECO:0000256" key="1">
    <source>
        <dbReference type="SAM" id="MobiDB-lite"/>
    </source>
</evidence>
<dbReference type="RefSeq" id="XP_013241783.1">
    <property type="nucleotide sequence ID" value="XM_013386329.1"/>
</dbReference>
<feature type="compositionally biased region" description="Basic and acidic residues" evidence="1">
    <location>
        <begin position="155"/>
        <end position="172"/>
    </location>
</feature>
<feature type="compositionally biased region" description="Polar residues" evidence="1">
    <location>
        <begin position="13"/>
        <end position="24"/>
    </location>
</feature>
<protein>
    <submittedName>
        <fullName evidence="2">Uncharacterized protein</fullName>
    </submittedName>
</protein>
<feature type="compositionally biased region" description="Basic and acidic residues" evidence="1">
    <location>
        <begin position="89"/>
        <end position="105"/>
    </location>
</feature>
<feature type="compositionally biased region" description="Low complexity" evidence="1">
    <location>
        <begin position="241"/>
        <end position="273"/>
    </location>
</feature>
<feature type="compositionally biased region" description="Acidic residues" evidence="1">
    <location>
        <begin position="506"/>
        <end position="526"/>
    </location>
</feature>
<reference evidence="2 3" key="1">
    <citation type="submission" date="2014-05" db="EMBL/GenBank/DDBJ databases">
        <title>Draft genome sequence of a rare smut relative, Tilletiaria anomala UBC 951.</title>
        <authorList>
            <consortium name="DOE Joint Genome Institute"/>
            <person name="Toome M."/>
            <person name="Kuo A."/>
            <person name="Henrissat B."/>
            <person name="Lipzen A."/>
            <person name="Tritt A."/>
            <person name="Yoshinaga Y."/>
            <person name="Zane M."/>
            <person name="Barry K."/>
            <person name="Grigoriev I.V."/>
            <person name="Spatafora J.W."/>
            <person name="Aimea M.C."/>
        </authorList>
    </citation>
    <scope>NUCLEOTIDE SEQUENCE [LARGE SCALE GENOMIC DNA]</scope>
    <source>
        <strain evidence="2 3">UBC 951</strain>
    </source>
</reference>
<feature type="compositionally biased region" description="Basic and acidic residues" evidence="1">
    <location>
        <begin position="26"/>
        <end position="46"/>
    </location>
</feature>
<dbReference type="Proteomes" id="UP000027361">
    <property type="component" value="Unassembled WGS sequence"/>
</dbReference>
<comment type="caution">
    <text evidence="2">The sequence shown here is derived from an EMBL/GenBank/DDBJ whole genome shotgun (WGS) entry which is preliminary data.</text>
</comment>
<accession>A0A066VSR3</accession>
<keyword evidence="3" id="KW-1185">Reference proteome</keyword>
<sequence length="988" mass="105699">MVGTRRLSRHSQSHNTGASTSATLEPQRHSSADRDEGAQEGEEPKHAQLTRRSRKDIPQPYPQRTYDSHKTRAHSHNQLLGTAVAESEEGNHDGHTSQAEEKPADMEAAASPKVEGASGALVSLQKRSRTQHGHNVGPSSQSPVSHGRRMMGTEGHSEHQAEKVEHVKESRMRGKSGHRAGSPSDEYTYADAAGEDNDNLPSRATPSTAQRVAIQSSHATGKQEKDSIEAATKTAGANGIANPKGGEAEAEAGPDAPACPHQPSSTSSPPAAGRARRDAAIKAAQTTAKQYTNPWGLGNSSAANGAQSRAGTKLRAQSQPRNVAVNKHLDIADAADDAVQRNESETPAATPSVVHSAIGAGGNAGATVTAPAHAIPFSSQGAGEGDDAGGADETGVTIDAESLSPSTGCMLRGVAIKATKATQQQYIDPCLEHDRDKLLSPTTDVGSGFGKARGRGGGAHPSEEGGIRSRKRSRSTSTAPTASSTAAKRATSASCKKAKVHKLAEESSEEEISSSDKDDEEDESGDQGDAKGNQKPGEPASALVASSSKLQEHQQQQKQQDARRQLRGEQKQEIEGEGEEARRRWEAEDAEYRLHANEEHEDGITPETIWDEYANDGNFDLMRNAFLCSFNVDVELKASFWARVEQGFVRHLDSLGEEEKKRSISRGQRCVMDDFLKSKIFDELFESLFEELVGKKEWPLYEEDQIPKWAKQQLGPLQTPERRRVAEARIQMHRQTPVQQPMQTPSLNSELLKVKKPATVETRVASQGMRENDITMAVKSTPASAAVSAPIEASPLKGEGAEPTTQKEGQRGSEKLESEAAKAGHRMAEGRAWLHPGGQFDTRIDREVRSIVREQRRRALKRQAENALLSEEAAAAAGGDDEQVTKADTAAAGMLPPEQAPTPATVAISNVPALASAVPATSAPRRSATTTGPAQATCSTSRSPKSTGKNPCHEKSEYLLFMGGLAMKTPVTAGFNKLLSGQKKQKLD</sequence>
<dbReference type="InParanoid" id="A0A066VSR3"/>
<feature type="region of interest" description="Disordered" evidence="1">
    <location>
        <begin position="781"/>
        <end position="818"/>
    </location>
</feature>
<feature type="compositionally biased region" description="Basic and acidic residues" evidence="1">
    <location>
        <begin position="808"/>
        <end position="818"/>
    </location>
</feature>
<feature type="compositionally biased region" description="Low complexity" evidence="1">
    <location>
        <begin position="281"/>
        <end position="290"/>
    </location>
</feature>
<feature type="region of interest" description="Disordered" evidence="1">
    <location>
        <begin position="919"/>
        <end position="951"/>
    </location>
</feature>
<feature type="compositionally biased region" description="Basic residues" evidence="1">
    <location>
        <begin position="1"/>
        <end position="12"/>
    </location>
</feature>
<dbReference type="EMBL" id="JMSN01000078">
    <property type="protein sequence ID" value="KDN41615.1"/>
    <property type="molecule type" value="Genomic_DNA"/>
</dbReference>
<feature type="region of interest" description="Disordered" evidence="1">
    <location>
        <begin position="438"/>
        <end position="583"/>
    </location>
</feature>
<feature type="compositionally biased region" description="Basic and acidic residues" evidence="1">
    <location>
        <begin position="560"/>
        <end position="583"/>
    </location>
</feature>
<feature type="region of interest" description="Disordered" evidence="1">
    <location>
        <begin position="1"/>
        <end position="323"/>
    </location>
</feature>
<evidence type="ECO:0000313" key="3">
    <source>
        <dbReference type="Proteomes" id="UP000027361"/>
    </source>
</evidence>
<feature type="compositionally biased region" description="Polar residues" evidence="1">
    <location>
        <begin position="199"/>
        <end position="220"/>
    </location>
</feature>
<proteinExistence type="predicted"/>
<dbReference type="GeneID" id="25261842"/>
<name>A0A066VSR3_TILAU</name>
<dbReference type="HOGENOM" id="CLU_302102_0_0_1"/>
<evidence type="ECO:0000313" key="2">
    <source>
        <dbReference type="EMBL" id="KDN41615.1"/>
    </source>
</evidence>
<feature type="compositionally biased region" description="Gly residues" evidence="1">
    <location>
        <begin position="447"/>
        <end position="459"/>
    </location>
</feature>
<feature type="compositionally biased region" description="Low complexity" evidence="1">
    <location>
        <begin position="919"/>
        <end position="931"/>
    </location>
</feature>